<evidence type="ECO:0000313" key="1">
    <source>
        <dbReference type="EMBL" id="KAH7673487.1"/>
    </source>
</evidence>
<sequence length="1315" mass="147492">MYMELEEEDEEEDVDFNPFLREETPSEAYSGLSSDNEGPVDNVRKDNSISVDHQDANASSIPVVGIENYNRGSGNEDEEVVMQARISPEVVHCEVVRVQSIQLENVHGSDDASCKIVEEVPGRTCDPKDSLKHAIHIDSEEAICRRTRAHHSLAHHTLEELEAFLQESDDDGEFQNVDDEEEYRKFLAAVLLDGAEKGQEVQDDENIDDEENDADFELEIEEALESDDDECINNDKEWKKNREGDPHRPETRQKKRLEESAKDRKNLLGQAKIPLRPILPFVPNTQISPYPPLGWQFSPPGGFSQCSSSFSGADLINGFTAQQIGQLYSSIYEHTQLLIQTFSISVLDPSRQQVASDVKNMILEIVDKREEALTLRKTPYPNQCFHSLHLHFSLNHQTAKFPDWTPSMDIPVLSVLDVAPLKLAKNYLTDVSATVLRYRHLHVEDVADKSHFTREPLFQLPLCEPSGERNDAVIEETAIASSSTASQSSGLPQPKKTLAAMLVENTMKEPVALVPKDIAKLTQRFYPLFNSALFPHKPPIQTAASRVLFTDAEDRLLAMGIMKYNNDWASIRRHYLPCKTDHQIFVRQKNRSSSKAPENPIKAVRRMKASPLTPDEQARIYEGLKVFKHDWLSVWKFFVPHRDPSLLQRQWRMATGTQKSYKKCEARKLQRRLYEAKRRERKASLGERQLSSGKEVDNGVDNNADAIDDEDEAYVHEAFLAETQPGSYNCMPSDERSDFPSLRGATNEHVASPMTMNKFSHSSDLGGGMSQTVLLSKQLPSKLIPKPSRKQMTSLSCQTQKSKGVRLVKLAPGLPPVNLPPSGRVISQSAFKSYQCRSVHSNVGSNMKKTAVSSVPQVVNAGPTASNLEKHKTNFSDNDLVIGCRQDGKPQADQSAAEENASEYDLHMHPLLFQTSENQLSLYYSVNCNGTASSTYNFFPPNSLQFDNNLLQGQHFLRPVDEMPSSLSTIDFHRLLQRTENLNHDTAIQSSGELLSGNLQLVQHNYDHVAGPSSCNLRQGMANDDHVVMISKSPSHGEKENDIDLDIRLSSSKDAESTKRRRYRSEGSTESNRPTMKNRIVENSLHTSFLCNGVRDNSSERLDPSDSSFSRDCTMNANSSNIGLTSNGDAYQYEEGAHFEESIPNIIMEQEELSDSEEESEHVEFECEEMDDSEGEGLDHEPSTEIQNKELPTFNADQDTHTIRDLNLPPHQLPSLTQVSIANDNKRTSKGDICPLSCSASASKSKSKRQKINKDRACKSSPSAPNSRPTRTSKKRNPENSNLQHLGAQQPHLQTPGEPNNTSVSKKARRLSLPK</sequence>
<gene>
    <name evidence="1" type="ORF">IHE45_08G010500</name>
</gene>
<name>A0ACB7VH06_DIOAL</name>
<dbReference type="Proteomes" id="UP000827976">
    <property type="component" value="Chromosome 8"/>
</dbReference>
<evidence type="ECO:0000313" key="2">
    <source>
        <dbReference type="Proteomes" id="UP000827976"/>
    </source>
</evidence>
<keyword evidence="2" id="KW-1185">Reference proteome</keyword>
<protein>
    <submittedName>
        <fullName evidence="1">ATP synthase F1 complex gamma subunit protein</fullName>
    </submittedName>
</protein>
<organism evidence="1 2">
    <name type="scientific">Dioscorea alata</name>
    <name type="common">Purple yam</name>
    <dbReference type="NCBI Taxonomy" id="55571"/>
    <lineage>
        <taxon>Eukaryota</taxon>
        <taxon>Viridiplantae</taxon>
        <taxon>Streptophyta</taxon>
        <taxon>Embryophyta</taxon>
        <taxon>Tracheophyta</taxon>
        <taxon>Spermatophyta</taxon>
        <taxon>Magnoliopsida</taxon>
        <taxon>Liliopsida</taxon>
        <taxon>Dioscoreales</taxon>
        <taxon>Dioscoreaceae</taxon>
        <taxon>Dioscorea</taxon>
    </lineage>
</organism>
<dbReference type="EMBL" id="CM037018">
    <property type="protein sequence ID" value="KAH7673487.1"/>
    <property type="molecule type" value="Genomic_DNA"/>
</dbReference>
<reference evidence="2" key="1">
    <citation type="journal article" date="2022" name="Nat. Commun.">
        <title>Chromosome evolution and the genetic basis of agronomically important traits in greater yam.</title>
        <authorList>
            <person name="Bredeson J.V."/>
            <person name="Lyons J.B."/>
            <person name="Oniyinde I.O."/>
            <person name="Okereke N.R."/>
            <person name="Kolade O."/>
            <person name="Nnabue I."/>
            <person name="Nwadili C.O."/>
            <person name="Hribova E."/>
            <person name="Parker M."/>
            <person name="Nwogha J."/>
            <person name="Shu S."/>
            <person name="Carlson J."/>
            <person name="Kariba R."/>
            <person name="Muthemba S."/>
            <person name="Knop K."/>
            <person name="Barton G.J."/>
            <person name="Sherwood A.V."/>
            <person name="Lopez-Montes A."/>
            <person name="Asiedu R."/>
            <person name="Jamnadass R."/>
            <person name="Muchugi A."/>
            <person name="Goodstein D."/>
            <person name="Egesi C.N."/>
            <person name="Featherston J."/>
            <person name="Asfaw A."/>
            <person name="Simpson G.G."/>
            <person name="Dolezel J."/>
            <person name="Hendre P.S."/>
            <person name="Van Deynze A."/>
            <person name="Kumar P.L."/>
            <person name="Obidiegwu J.E."/>
            <person name="Bhattacharjee R."/>
            <person name="Rokhsar D.S."/>
        </authorList>
    </citation>
    <scope>NUCLEOTIDE SEQUENCE [LARGE SCALE GENOMIC DNA]</scope>
    <source>
        <strain evidence="2">cv. TDa95/00328</strain>
    </source>
</reference>
<proteinExistence type="predicted"/>
<comment type="caution">
    <text evidence="1">The sequence shown here is derived from an EMBL/GenBank/DDBJ whole genome shotgun (WGS) entry which is preliminary data.</text>
</comment>
<accession>A0ACB7VH06</accession>